<evidence type="ECO:0000313" key="2">
    <source>
        <dbReference type="Proteomes" id="UP001145114"/>
    </source>
</evidence>
<keyword evidence="2" id="KW-1185">Reference proteome</keyword>
<proteinExistence type="predicted"/>
<dbReference type="Proteomes" id="UP001145114">
    <property type="component" value="Unassembled WGS sequence"/>
</dbReference>
<dbReference type="EMBL" id="JAMZIH010000004">
    <property type="protein sequence ID" value="KAJ1680372.1"/>
    <property type="molecule type" value="Genomic_DNA"/>
</dbReference>
<organism evidence="1 2">
    <name type="scientific">Spiromyces aspiralis</name>
    <dbReference type="NCBI Taxonomy" id="68401"/>
    <lineage>
        <taxon>Eukaryota</taxon>
        <taxon>Fungi</taxon>
        <taxon>Fungi incertae sedis</taxon>
        <taxon>Zoopagomycota</taxon>
        <taxon>Kickxellomycotina</taxon>
        <taxon>Kickxellomycetes</taxon>
        <taxon>Kickxellales</taxon>
        <taxon>Kickxellaceae</taxon>
        <taxon>Spiromyces</taxon>
    </lineage>
</organism>
<comment type="caution">
    <text evidence="1">The sequence shown here is derived from an EMBL/GenBank/DDBJ whole genome shotgun (WGS) entry which is preliminary data.</text>
</comment>
<sequence length="180" mass="20512">MPSVPAVFLFRNIKTSQVLASVRQNLISDERRLLKQIQDATVRPPRIRPDLWTPMVVAAGFPDSTAAQTLQTILAEPGAPLRQPTPEEVEEHRLMRTPARKLKEMNMIESKIAHLCRALIYFGHKSSPIVKDGIKLYWGHPEYQSIIDGKSLSWPEFVTHDKLSLKRGNIILNEELKNIE</sequence>
<protein>
    <submittedName>
        <fullName evidence="1">Uncharacterized protein</fullName>
    </submittedName>
</protein>
<accession>A0ACC1HVP6</accession>
<name>A0ACC1HVP6_9FUNG</name>
<evidence type="ECO:0000313" key="1">
    <source>
        <dbReference type="EMBL" id="KAJ1680372.1"/>
    </source>
</evidence>
<gene>
    <name evidence="1" type="ORF">EV182_000154</name>
</gene>
<reference evidence="1" key="1">
    <citation type="submission" date="2022-06" db="EMBL/GenBank/DDBJ databases">
        <title>Phylogenomic reconstructions and comparative analyses of Kickxellomycotina fungi.</title>
        <authorList>
            <person name="Reynolds N.K."/>
            <person name="Stajich J.E."/>
            <person name="Barry K."/>
            <person name="Grigoriev I.V."/>
            <person name="Crous P."/>
            <person name="Smith M.E."/>
        </authorList>
    </citation>
    <scope>NUCLEOTIDE SEQUENCE</scope>
    <source>
        <strain evidence="1">RSA 2271</strain>
    </source>
</reference>